<proteinExistence type="predicted"/>
<organism evidence="2 3">
    <name type="scientific">Loxodonta africana</name>
    <name type="common">African elephant</name>
    <dbReference type="NCBI Taxonomy" id="9785"/>
    <lineage>
        <taxon>Eukaryota</taxon>
        <taxon>Metazoa</taxon>
        <taxon>Chordata</taxon>
        <taxon>Craniata</taxon>
        <taxon>Vertebrata</taxon>
        <taxon>Euteleostomi</taxon>
        <taxon>Mammalia</taxon>
        <taxon>Eutheria</taxon>
        <taxon>Afrotheria</taxon>
        <taxon>Proboscidea</taxon>
        <taxon>Elephantidae</taxon>
        <taxon>Loxodonta</taxon>
    </lineage>
</organism>
<protein>
    <submittedName>
        <fullName evidence="2">2-oxoglutarate and iron dependent oxygenase domain containing 3</fullName>
    </submittedName>
</protein>
<dbReference type="HOGENOM" id="CLU_855143_0_0_1"/>
<dbReference type="GeneTree" id="ENSGT00390000005895"/>
<name>G3UBX2_LOXAF</name>
<dbReference type="GO" id="GO:0007283">
    <property type="term" value="P:spermatogenesis"/>
    <property type="evidence" value="ECO:0007669"/>
    <property type="project" value="TreeGrafter"/>
</dbReference>
<feature type="compositionally biased region" description="Gly residues" evidence="1">
    <location>
        <begin position="72"/>
        <end position="82"/>
    </location>
</feature>
<evidence type="ECO:0000313" key="2">
    <source>
        <dbReference type="Ensembl" id="ENSLAFP00000025330.1"/>
    </source>
</evidence>
<dbReference type="InterPro" id="IPR029093">
    <property type="entry name" value="TEX19"/>
</dbReference>
<gene>
    <name evidence="2" type="primary">OGFOD3</name>
</gene>
<dbReference type="GO" id="GO:0008584">
    <property type="term" value="P:male gonad development"/>
    <property type="evidence" value="ECO:0007669"/>
    <property type="project" value="TreeGrafter"/>
</dbReference>
<dbReference type="GO" id="GO:0005634">
    <property type="term" value="C:nucleus"/>
    <property type="evidence" value="ECO:0007669"/>
    <property type="project" value="TreeGrafter"/>
</dbReference>
<reference evidence="2" key="3">
    <citation type="submission" date="2025-09" db="UniProtKB">
        <authorList>
            <consortium name="Ensembl"/>
        </authorList>
    </citation>
    <scope>IDENTIFICATION</scope>
    <source>
        <strain evidence="2">Isolate ISIS603380</strain>
    </source>
</reference>
<reference evidence="2 3" key="1">
    <citation type="submission" date="2009-06" db="EMBL/GenBank/DDBJ databases">
        <title>The Genome Sequence of Loxodonta africana (African elephant).</title>
        <authorList>
            <person name="Di Palma F."/>
            <person name="Heiman D."/>
            <person name="Young S."/>
            <person name="Johnson J."/>
            <person name="Lander E.S."/>
            <person name="Lindblad-Toh K."/>
        </authorList>
    </citation>
    <scope>NUCLEOTIDE SEQUENCE [LARGE SCALE GENOMIC DNA]</scope>
    <source>
        <strain evidence="2 3">Isolate ISIS603380</strain>
    </source>
</reference>
<evidence type="ECO:0000313" key="3">
    <source>
        <dbReference type="Proteomes" id="UP000007646"/>
    </source>
</evidence>
<dbReference type="GO" id="GO:0005737">
    <property type="term" value="C:cytoplasm"/>
    <property type="evidence" value="ECO:0007669"/>
    <property type="project" value="TreeGrafter"/>
</dbReference>
<keyword evidence="3" id="KW-1185">Reference proteome</keyword>
<dbReference type="Ensembl" id="ENSLAFT00000027724.1">
    <property type="protein sequence ID" value="ENSLAFP00000025330.1"/>
    <property type="gene ID" value="ENSLAFG00000017339.3"/>
</dbReference>
<dbReference type="PANTHER" id="PTHR31387">
    <property type="entry name" value="TESTIS-EXPRESSED PROTEIN 19"/>
    <property type="match status" value="1"/>
</dbReference>
<dbReference type="Proteomes" id="UP000007646">
    <property type="component" value="Unassembled WGS sequence"/>
</dbReference>
<reference evidence="2" key="2">
    <citation type="submission" date="2025-08" db="UniProtKB">
        <authorList>
            <consortium name="Ensembl"/>
        </authorList>
    </citation>
    <scope>IDENTIFICATION</scope>
    <source>
        <strain evidence="2">Isolate ISIS603380</strain>
    </source>
</reference>
<feature type="region of interest" description="Disordered" evidence="1">
    <location>
        <begin position="71"/>
        <end position="96"/>
    </location>
</feature>
<evidence type="ECO:0000256" key="1">
    <source>
        <dbReference type="SAM" id="MobiDB-lite"/>
    </source>
</evidence>
<accession>G3UBX2</accession>
<sequence length="301" mass="33107">MCPPASMPYLWEGMSYLHKSWMYQLQHGPQLQVCFMCFKSAFLKLRELLQLEDWDSEPVEFMEAGPEQWGDLGMGPSWGQGQGQLAEGSSGHGGPGALAPAQVPTELLPQDAVPLALGLEDASWTRGLPWRLEVPPACPLWHSLPPPWQGFLKVEVPPGEPLVLELGCLDPAEAENWLLDLKVIAMVGGFEAIYFRKMAPNKGQGWKLLLEPKELWVVRLQDAPQQQDLYRWKLSILESSSPGQNEEQLVSVDTALLKCVFTILSCSPLANRAPEQTWGSGPGENLAVTGASALGELPCVQ</sequence>
<dbReference type="Pfam" id="PF15553">
    <property type="entry name" value="TEX19"/>
    <property type="match status" value="1"/>
</dbReference>
<dbReference type="GO" id="GO:0001890">
    <property type="term" value="P:placenta development"/>
    <property type="evidence" value="ECO:0007669"/>
    <property type="project" value="TreeGrafter"/>
</dbReference>
<dbReference type="PANTHER" id="PTHR31387:SF0">
    <property type="entry name" value="TESTIS-EXPRESSED PROTEIN 19"/>
    <property type="match status" value="1"/>
</dbReference>
<dbReference type="AlphaFoldDB" id="G3UBX2"/>